<dbReference type="AlphaFoldDB" id="A0A0D0KQT6"/>
<dbReference type="EMBL" id="JXQV01000012">
    <property type="protein sequence ID" value="KIQ02049.1"/>
    <property type="molecule type" value="Genomic_DNA"/>
</dbReference>
<organism evidence="2 3">
    <name type="scientific">Agrobacterium tumefaciens</name>
    <dbReference type="NCBI Taxonomy" id="358"/>
    <lineage>
        <taxon>Bacteria</taxon>
        <taxon>Pseudomonadati</taxon>
        <taxon>Pseudomonadota</taxon>
        <taxon>Alphaproteobacteria</taxon>
        <taxon>Hyphomicrobiales</taxon>
        <taxon>Rhizobiaceae</taxon>
        <taxon>Rhizobium/Agrobacterium group</taxon>
        <taxon>Agrobacterium</taxon>
        <taxon>Agrobacterium tumefaciens complex</taxon>
    </lineage>
</organism>
<evidence type="ECO:0000256" key="1">
    <source>
        <dbReference type="SAM" id="Phobius"/>
    </source>
</evidence>
<dbReference type="Pfam" id="PF06170">
    <property type="entry name" value="DUF983"/>
    <property type="match status" value="1"/>
</dbReference>
<accession>A0A0D0KQT6</accession>
<gene>
    <name evidence="2" type="ORF">RU07_13585</name>
</gene>
<dbReference type="InterPro" id="IPR009325">
    <property type="entry name" value="DUF983"/>
</dbReference>
<dbReference type="OrthoDB" id="9799456at2"/>
<keyword evidence="1" id="KW-1133">Transmembrane helix</keyword>
<proteinExistence type="predicted"/>
<comment type="caution">
    <text evidence="2">The sequence shown here is derived from an EMBL/GenBank/DDBJ whole genome shotgun (WGS) entry which is preliminary data.</text>
</comment>
<evidence type="ECO:0000313" key="3">
    <source>
        <dbReference type="Proteomes" id="UP000035017"/>
    </source>
</evidence>
<feature type="transmembrane region" description="Helical" evidence="1">
    <location>
        <begin position="59"/>
        <end position="79"/>
    </location>
</feature>
<sequence length="128" mass="13843">MSHEDEPQYPPVDPVKAGLQSCCPRCGMGGLFAGFLKLKPKCSACGLDYGFADAGEGPAVLVMLIVGFLIIGLALWFDASFTPPVWLHALIWIPTAIILSLVLLKKMKGVMIALQYRYKASEGQIDSD</sequence>
<feature type="transmembrane region" description="Helical" evidence="1">
    <location>
        <begin position="85"/>
        <end position="104"/>
    </location>
</feature>
<keyword evidence="1" id="KW-0812">Transmembrane</keyword>
<reference evidence="2 3" key="1">
    <citation type="submission" date="2014-12" db="EMBL/GenBank/DDBJ databases">
        <title>16Stimator: statistical estimation of ribosomal gene copy numbers from draft genome assemblies.</title>
        <authorList>
            <person name="Perisin M.A."/>
            <person name="Vetter M."/>
            <person name="Gilbert J.A."/>
            <person name="Bergelson J."/>
        </authorList>
    </citation>
    <scope>NUCLEOTIDE SEQUENCE [LARGE SCALE GENOMIC DNA]</scope>
    <source>
        <strain evidence="2 3">MEJ076</strain>
    </source>
</reference>
<evidence type="ECO:0000313" key="2">
    <source>
        <dbReference type="EMBL" id="KIQ02049.1"/>
    </source>
</evidence>
<dbReference type="Proteomes" id="UP000035017">
    <property type="component" value="Unassembled WGS sequence"/>
</dbReference>
<protein>
    <submittedName>
        <fullName evidence="2">Membrane protein</fullName>
    </submittedName>
</protein>
<name>A0A0D0KQT6_AGRTU</name>
<keyword evidence="1" id="KW-0472">Membrane</keyword>